<evidence type="ECO:0000313" key="5">
    <source>
        <dbReference type="EMBL" id="MBU4693936.1"/>
    </source>
</evidence>
<sequence length="793" mass="89936">MKIKSLLHLLPITLPAVAISATTNSERNNVEPWKQSKYDQRENYILSPVRRQVSDICWAFSIIGVSEANIVKNGLYKIADSIDLSELSIAYKTKNRSKEADVLRNSASDVYNDDTWNSVGYTYDAGYSVLQWNNLINETSDFKSYDLEVPYLAEDFIEIDHKNIESIKKHVVQNGAVGFSFSTTDAITYYNEKTAPLTLKKYAHAATIVGWDDNIPSEKFGDGTKRNGGWIVKNSWGPNTLEKGYMYVSYETNIANTFTFNYAGKNKYSHNYYYDGFLRNIYNANEKTAAVSFKSKKTNLNTQEYLKSINVGIDGKNARVTVKVYANTENADINPLTYSDSNAVLKTTKTAQFDEGGLRTVFLDENIKLEPNQKFTIVVSVDNDKHDAKLKFSDEEYSDLDLSYVIRNNKWVSSQMEFNGVARIKAFTKDEYKQNNEQKNENNDIINANIKIDKENLYRYGEYLRPKPTLYLNGTVLTENQDYTLSYSENFDKNGKFYKDSSKVGYGLIKFKGINNYTGINEKYFTINVGLYPKINNRTYYHNSNFTIDVDDNYINSGDLNYGPGWEVLNPARLKKGINNIELRYTASDSALYRNTFASIKVNKIDDLKNSENPLNILPDSNKQNSESTESNNIPNNANQSSDDSNKQNSESTESNNIPNNANQSSDDSNKQNSKSTESNNIPNNANQSSDDSNKQNSKSTESNNIPNNANQGSDDSNKQNNNDYKDRTNPIIDNKAKQNTSNITKNNNKDVVKNFPADSNKIILYTFLSCLILIIIGVPVYFIIKKLRNNTT</sequence>
<evidence type="ECO:0000256" key="1">
    <source>
        <dbReference type="SAM" id="MobiDB-lite"/>
    </source>
</evidence>
<dbReference type="EMBL" id="JAHMHK010000008">
    <property type="protein sequence ID" value="MBU4693936.1"/>
    <property type="molecule type" value="Genomic_DNA"/>
</dbReference>
<feature type="domain" description="Peptidase C1A papain C-terminal" evidence="4">
    <location>
        <begin position="34"/>
        <end position="265"/>
    </location>
</feature>
<feature type="compositionally biased region" description="Low complexity" evidence="1">
    <location>
        <begin position="636"/>
        <end position="652"/>
    </location>
</feature>
<feature type="compositionally biased region" description="Low complexity" evidence="1">
    <location>
        <begin position="684"/>
        <end position="700"/>
    </location>
</feature>
<dbReference type="Pfam" id="PF00112">
    <property type="entry name" value="Peptidase_C1"/>
    <property type="match status" value="1"/>
</dbReference>
<dbReference type="InterPro" id="IPR040528">
    <property type="entry name" value="Lectin-like"/>
</dbReference>
<reference evidence="5" key="1">
    <citation type="submission" date="2021-06" db="EMBL/GenBank/DDBJ databases">
        <title>Novel Mycoplasma species detected in California sea lions (Zalophus californianus) from the USA.</title>
        <authorList>
            <person name="Volokhov D.V."/>
            <person name="Furtak V.A."/>
            <person name="Zagorodnyaya T.A."/>
        </authorList>
    </citation>
    <scope>NUCLEOTIDE SEQUENCE [LARGE SCALE GENOMIC DNA]</scope>
    <source>
        <strain evidence="5">CSL 4779</strain>
    </source>
</reference>
<feature type="compositionally biased region" description="Polar residues" evidence="1">
    <location>
        <begin position="611"/>
        <end position="635"/>
    </location>
</feature>
<keyword evidence="3" id="KW-0732">Signal</keyword>
<organism evidence="5 6">
    <name type="scientific">Mycoplasma zalophidermidis</name>
    <dbReference type="NCBI Taxonomy" id="398174"/>
    <lineage>
        <taxon>Bacteria</taxon>
        <taxon>Bacillati</taxon>
        <taxon>Mycoplasmatota</taxon>
        <taxon>Mollicutes</taxon>
        <taxon>Mycoplasmataceae</taxon>
        <taxon>Mycoplasma</taxon>
    </lineage>
</organism>
<keyword evidence="2" id="KW-0472">Membrane</keyword>
<dbReference type="InterPro" id="IPR000668">
    <property type="entry name" value="Peptidase_C1A_C"/>
</dbReference>
<dbReference type="SMART" id="SM00645">
    <property type="entry name" value="Pept_C1"/>
    <property type="match status" value="1"/>
</dbReference>
<comment type="caution">
    <text evidence="5">The sequence shown here is derived from an EMBL/GenBank/DDBJ whole genome shotgun (WGS) entry which is preliminary data.</text>
</comment>
<feature type="transmembrane region" description="Helical" evidence="2">
    <location>
        <begin position="763"/>
        <end position="785"/>
    </location>
</feature>
<proteinExistence type="predicted"/>
<evidence type="ECO:0000313" key="6">
    <source>
        <dbReference type="Proteomes" id="UP000812267"/>
    </source>
</evidence>
<dbReference type="Proteomes" id="UP000812267">
    <property type="component" value="Unassembled WGS sequence"/>
</dbReference>
<feature type="signal peptide" evidence="3">
    <location>
        <begin position="1"/>
        <end position="20"/>
    </location>
</feature>
<feature type="chain" id="PRO_5047487936" description="Peptidase C1A papain C-terminal domain-containing protein" evidence="3">
    <location>
        <begin position="21"/>
        <end position="793"/>
    </location>
</feature>
<evidence type="ECO:0000259" key="4">
    <source>
        <dbReference type="SMART" id="SM00645"/>
    </source>
</evidence>
<protein>
    <recommendedName>
        <fullName evidence="4">Peptidase C1A papain C-terminal domain-containing protein</fullName>
    </recommendedName>
</protein>
<feature type="compositionally biased region" description="Polar residues" evidence="1">
    <location>
        <begin position="701"/>
        <end position="723"/>
    </location>
</feature>
<keyword evidence="2" id="KW-0812">Transmembrane</keyword>
<gene>
    <name evidence="5" type="ORF">KQ878_03515</name>
</gene>
<keyword evidence="6" id="KW-1185">Reference proteome</keyword>
<name>A0ABS6DSL0_9MOLU</name>
<accession>A0ABS6DSL0</accession>
<dbReference type="Pfam" id="PF18560">
    <property type="entry name" value="Lectin_like"/>
    <property type="match status" value="1"/>
</dbReference>
<evidence type="ECO:0000256" key="3">
    <source>
        <dbReference type="SAM" id="SignalP"/>
    </source>
</evidence>
<dbReference type="CDD" id="cd02619">
    <property type="entry name" value="Peptidase_C1"/>
    <property type="match status" value="1"/>
</dbReference>
<dbReference type="RefSeq" id="WP_216567957.1">
    <property type="nucleotide sequence ID" value="NZ_JAHMHK010000008.1"/>
</dbReference>
<feature type="compositionally biased region" description="Low complexity" evidence="1">
    <location>
        <begin position="660"/>
        <end position="676"/>
    </location>
</feature>
<evidence type="ECO:0000256" key="2">
    <source>
        <dbReference type="SAM" id="Phobius"/>
    </source>
</evidence>
<feature type="region of interest" description="Disordered" evidence="1">
    <location>
        <begin position="610"/>
        <end position="731"/>
    </location>
</feature>
<keyword evidence="2" id="KW-1133">Transmembrane helix</keyword>